<keyword evidence="2" id="KW-1185">Reference proteome</keyword>
<name>A0A6L5GTP3_9FIRM</name>
<evidence type="ECO:0000313" key="1">
    <source>
        <dbReference type="EMBL" id="MQM73649.1"/>
    </source>
</evidence>
<comment type="caution">
    <text evidence="1">The sequence shown here is derived from an EMBL/GenBank/DDBJ whole genome shotgun (WGS) entry which is preliminary data.</text>
</comment>
<reference evidence="1" key="1">
    <citation type="journal article" date="2020" name="Appl. Environ. Microbiol.">
        <title>Medium-Chain Fatty Acid Synthesis by 'Candidatus Weimeria bifida' gen. nov., sp. nov., and 'Candidatus Pseudoramibacter fermentans' sp. nov.</title>
        <authorList>
            <person name="Scarborough M.J."/>
            <person name="Myers K.S."/>
            <person name="Donohue T.J."/>
            <person name="Noguera D.R."/>
        </authorList>
    </citation>
    <scope>NUCLEOTIDE SEQUENCE</scope>
    <source>
        <strain evidence="1">EUB1.1</strain>
    </source>
</reference>
<proteinExistence type="predicted"/>
<dbReference type="Proteomes" id="UP000473648">
    <property type="component" value="Unassembled WGS sequence"/>
</dbReference>
<accession>A0A6L5GTP3</accession>
<dbReference type="AlphaFoldDB" id="A0A6L5GTP3"/>
<evidence type="ECO:0000313" key="2">
    <source>
        <dbReference type="Proteomes" id="UP000473648"/>
    </source>
</evidence>
<organism evidence="1 2">
    <name type="scientific">Candidatus Pseudoramibacter fermentans</name>
    <dbReference type="NCBI Taxonomy" id="2594427"/>
    <lineage>
        <taxon>Bacteria</taxon>
        <taxon>Bacillati</taxon>
        <taxon>Bacillota</taxon>
        <taxon>Clostridia</taxon>
        <taxon>Eubacteriales</taxon>
        <taxon>Eubacteriaceae</taxon>
        <taxon>Pseudoramibacter</taxon>
    </lineage>
</organism>
<sequence>MASAVIGSPSEALKALISGRMRFGRAEGRLNVYPAEKPENGHEVRFRLRLENPSYDTAVLSDFTLVLYGEGDRVLSETPVLEDVAPVTLRAWQHKTLTFEAAWPDSAAAAAARWCDQNWQRGRTAKVAL</sequence>
<protein>
    <submittedName>
        <fullName evidence="1">Uncharacterized protein</fullName>
    </submittedName>
</protein>
<gene>
    <name evidence="1" type="ORF">FRC53_09610</name>
</gene>
<dbReference type="EMBL" id="VOGB01000005">
    <property type="protein sequence ID" value="MQM73649.1"/>
    <property type="molecule type" value="Genomic_DNA"/>
</dbReference>